<dbReference type="InterPro" id="IPR003848">
    <property type="entry name" value="DUF218"/>
</dbReference>
<dbReference type="InterPro" id="IPR014729">
    <property type="entry name" value="Rossmann-like_a/b/a_fold"/>
</dbReference>
<dbReference type="Gene3D" id="3.40.50.620">
    <property type="entry name" value="HUPs"/>
    <property type="match status" value="1"/>
</dbReference>
<dbReference type="EMBL" id="AP024202">
    <property type="protein sequence ID" value="BCN93096.1"/>
    <property type="molecule type" value="Genomic_DNA"/>
</dbReference>
<accession>A0ABM7MCN2</accession>
<organism evidence="2 3">
    <name type="scientific">Thiomicrorhabdus immobilis</name>
    <dbReference type="NCBI Taxonomy" id="2791037"/>
    <lineage>
        <taxon>Bacteria</taxon>
        <taxon>Pseudomonadati</taxon>
        <taxon>Pseudomonadota</taxon>
        <taxon>Gammaproteobacteria</taxon>
        <taxon>Thiotrichales</taxon>
        <taxon>Piscirickettsiaceae</taxon>
        <taxon>Thiomicrorhabdus</taxon>
    </lineage>
</organism>
<evidence type="ECO:0000259" key="1">
    <source>
        <dbReference type="Pfam" id="PF02698"/>
    </source>
</evidence>
<evidence type="ECO:0000313" key="3">
    <source>
        <dbReference type="Proteomes" id="UP001054820"/>
    </source>
</evidence>
<protein>
    <recommendedName>
        <fullName evidence="1">DUF218 domain-containing protein</fullName>
    </recommendedName>
</protein>
<sequence>MLSLSFIWAAILLGLPLIWQFYQAYKVASKTVIPKETIGTWIIFGKKLQQNQIDLEYKQRIIAAYQALENLHPKTLIFQGGFTHTNTVSEAQAGLKYFNSLFTEARLCQKKNVNILVEDKSRNTLENLKQTRKLLLEQQVPLEVVVISNRYHLLRCSIIAKNLGFTSTFLPAETTYQLNLSQLYKLSLEALFLNWYHTGLFISKILNNQRMLNKVL</sequence>
<dbReference type="PANTHER" id="PTHR30336">
    <property type="entry name" value="INNER MEMBRANE PROTEIN, PROBABLE PERMEASE"/>
    <property type="match status" value="1"/>
</dbReference>
<dbReference type="RefSeq" id="WP_237263977.1">
    <property type="nucleotide sequence ID" value="NZ_AP024202.1"/>
</dbReference>
<dbReference type="InterPro" id="IPR051599">
    <property type="entry name" value="Cell_Envelope_Assoc"/>
</dbReference>
<gene>
    <name evidence="2" type="ORF">THMIRHAM_08810</name>
</gene>
<dbReference type="CDD" id="cd06259">
    <property type="entry name" value="YdcF-like"/>
    <property type="match status" value="1"/>
</dbReference>
<dbReference type="Proteomes" id="UP001054820">
    <property type="component" value="Chromosome"/>
</dbReference>
<proteinExistence type="predicted"/>
<dbReference type="PANTHER" id="PTHR30336:SF20">
    <property type="entry name" value="DUF218 DOMAIN-CONTAINING PROTEIN"/>
    <property type="match status" value="1"/>
</dbReference>
<name>A0ABM7MCN2_9GAMM</name>
<reference evidence="2" key="1">
    <citation type="journal article" date="2022" name="Arch. Microbiol.">
        <title>Thiomicrorhabdus immobilis sp. nov., a mesophilic sulfur-oxidizing bacterium isolated from sediment of a brackish lake in northern Japan.</title>
        <authorList>
            <person name="Kojima H."/>
            <person name="Mochizuki J."/>
            <person name="Kanda M."/>
            <person name="Watanabe T."/>
            <person name="Fukui M."/>
        </authorList>
    </citation>
    <scope>NUCLEOTIDE SEQUENCE</scope>
    <source>
        <strain evidence="2">Am19</strain>
    </source>
</reference>
<keyword evidence="3" id="KW-1185">Reference proteome</keyword>
<feature type="domain" description="DUF218" evidence="1">
    <location>
        <begin position="43"/>
        <end position="183"/>
    </location>
</feature>
<dbReference type="Pfam" id="PF02698">
    <property type="entry name" value="DUF218"/>
    <property type="match status" value="1"/>
</dbReference>
<evidence type="ECO:0000313" key="2">
    <source>
        <dbReference type="EMBL" id="BCN93096.1"/>
    </source>
</evidence>